<proteinExistence type="predicted"/>
<dbReference type="EMBL" id="BSPO01000001">
    <property type="protein sequence ID" value="GLS82041.1"/>
    <property type="molecule type" value="Genomic_DNA"/>
</dbReference>
<sequence length="112" mass="12698">METGSDNSKIAKIVYVLYVVNLLLGVTALVGIIVAYIYRGSSSAMVAEHFRYQIRTFWMGLLYSVIAGLTWTIMIGWLVLIFYVIWLIIRSVKGFKALAENKAPDNVDSWLF</sequence>
<comment type="caution">
    <text evidence="2">The sequence shown here is derived from an EMBL/GenBank/DDBJ whole genome shotgun (WGS) entry which is preliminary data.</text>
</comment>
<gene>
    <name evidence="2" type="ORF">GCM10007894_00180</name>
</gene>
<dbReference type="AlphaFoldDB" id="A0AA37WXR1"/>
<keyword evidence="1" id="KW-1133">Transmembrane helix</keyword>
<protein>
    <submittedName>
        <fullName evidence="2">Membrane protein</fullName>
    </submittedName>
</protein>
<keyword evidence="1" id="KW-0812">Transmembrane</keyword>
<feature type="transmembrane region" description="Helical" evidence="1">
    <location>
        <begin position="12"/>
        <end position="38"/>
    </location>
</feature>
<organism evidence="2 3">
    <name type="scientific">Paraferrimonas haliotis</name>
    <dbReference type="NCBI Taxonomy" id="2013866"/>
    <lineage>
        <taxon>Bacteria</taxon>
        <taxon>Pseudomonadati</taxon>
        <taxon>Pseudomonadota</taxon>
        <taxon>Gammaproteobacteria</taxon>
        <taxon>Alteromonadales</taxon>
        <taxon>Ferrimonadaceae</taxon>
        <taxon>Paraferrimonas</taxon>
    </lineage>
</organism>
<evidence type="ECO:0000256" key="1">
    <source>
        <dbReference type="SAM" id="Phobius"/>
    </source>
</evidence>
<evidence type="ECO:0000313" key="3">
    <source>
        <dbReference type="Proteomes" id="UP001157439"/>
    </source>
</evidence>
<dbReference type="Proteomes" id="UP001157439">
    <property type="component" value="Unassembled WGS sequence"/>
</dbReference>
<reference evidence="2 3" key="1">
    <citation type="journal article" date="2014" name="Int. J. Syst. Evol. Microbiol.">
        <title>Complete genome sequence of Corynebacterium casei LMG S-19264T (=DSM 44701T), isolated from a smear-ripened cheese.</title>
        <authorList>
            <consortium name="US DOE Joint Genome Institute (JGI-PGF)"/>
            <person name="Walter F."/>
            <person name="Albersmeier A."/>
            <person name="Kalinowski J."/>
            <person name="Ruckert C."/>
        </authorList>
    </citation>
    <scope>NUCLEOTIDE SEQUENCE [LARGE SCALE GENOMIC DNA]</scope>
    <source>
        <strain evidence="2 3">NBRC 112785</strain>
    </source>
</reference>
<name>A0AA37WXR1_9GAMM</name>
<accession>A0AA37WXR1</accession>
<evidence type="ECO:0000313" key="2">
    <source>
        <dbReference type="EMBL" id="GLS82041.1"/>
    </source>
</evidence>
<keyword evidence="1" id="KW-0472">Membrane</keyword>
<dbReference type="RefSeq" id="WP_095500171.1">
    <property type="nucleotide sequence ID" value="NZ_BSPO01000001.1"/>
</dbReference>
<feature type="transmembrane region" description="Helical" evidence="1">
    <location>
        <begin position="58"/>
        <end position="89"/>
    </location>
</feature>
<keyword evidence="3" id="KW-1185">Reference proteome</keyword>